<protein>
    <recommendedName>
        <fullName evidence="1">IraD/Gp25-like domain-containing protein</fullName>
    </recommendedName>
</protein>
<comment type="caution">
    <text evidence="2">The sequence shown here is derived from an EMBL/GenBank/DDBJ whole genome shotgun (WGS) entry which is preliminary data.</text>
</comment>
<evidence type="ECO:0000313" key="3">
    <source>
        <dbReference type="Proteomes" id="UP000192491"/>
    </source>
</evidence>
<organism evidence="2 3">
    <name type="scientific">Thiothrix lacustris</name>
    <dbReference type="NCBI Taxonomy" id="525917"/>
    <lineage>
        <taxon>Bacteria</taxon>
        <taxon>Pseudomonadati</taxon>
        <taxon>Pseudomonadota</taxon>
        <taxon>Gammaproteobacteria</taxon>
        <taxon>Thiotrichales</taxon>
        <taxon>Thiotrichaceae</taxon>
        <taxon>Thiothrix</taxon>
    </lineage>
</organism>
<accession>A0A1Y1QY83</accession>
<gene>
    <name evidence="2" type="ORF">BWK73_04630</name>
</gene>
<proteinExistence type="predicted"/>
<reference evidence="2 3" key="1">
    <citation type="submission" date="2017-01" db="EMBL/GenBank/DDBJ databases">
        <title>Novel large sulfur bacteria in the metagenomes of groundwater-fed chemosynthetic microbial mats in the Lake Huron basin.</title>
        <authorList>
            <person name="Sharrar A.M."/>
            <person name="Flood B.E."/>
            <person name="Bailey J.V."/>
            <person name="Jones D.S."/>
            <person name="Biddanda B."/>
            <person name="Ruberg S.A."/>
            <person name="Marcus D.N."/>
            <person name="Dick G.J."/>
        </authorList>
    </citation>
    <scope>NUCLEOTIDE SEQUENCE [LARGE SCALE GENOMIC DNA]</scope>
    <source>
        <strain evidence="2">A8</strain>
    </source>
</reference>
<dbReference type="SUPFAM" id="SSF160719">
    <property type="entry name" value="gpW/gp25-like"/>
    <property type="match status" value="1"/>
</dbReference>
<dbReference type="Proteomes" id="UP000192491">
    <property type="component" value="Unassembled WGS sequence"/>
</dbReference>
<sequence length="109" mass="11742">MSATDGRKLSKYEHIRQSLSDIFRTAIGSRVLRRTYGSRLPELVDAPMNDSTLLDIIAAAAESALTWEPRISVLLVQVNDVTADGVLSLGIGAEDEDGNPVAFEEVLAA</sequence>
<evidence type="ECO:0000313" key="2">
    <source>
        <dbReference type="EMBL" id="OQX16203.1"/>
    </source>
</evidence>
<dbReference type="InterPro" id="IPR007048">
    <property type="entry name" value="IraD/Gp25-like"/>
</dbReference>
<feature type="domain" description="IraD/Gp25-like" evidence="1">
    <location>
        <begin position="13"/>
        <end position="91"/>
    </location>
</feature>
<name>A0A1Y1QY83_9GAMM</name>
<evidence type="ECO:0000259" key="1">
    <source>
        <dbReference type="Pfam" id="PF04965"/>
    </source>
</evidence>
<dbReference type="AlphaFoldDB" id="A0A1Y1QY83"/>
<dbReference type="Pfam" id="PF04965">
    <property type="entry name" value="GPW_gp25"/>
    <property type="match status" value="1"/>
</dbReference>
<dbReference type="Gene3D" id="3.10.450.40">
    <property type="match status" value="1"/>
</dbReference>
<dbReference type="EMBL" id="MTEJ01000007">
    <property type="protein sequence ID" value="OQX16203.1"/>
    <property type="molecule type" value="Genomic_DNA"/>
</dbReference>